<keyword evidence="3" id="KW-0067">ATP-binding</keyword>
<dbReference type="EMBL" id="JBEUSY010000328">
    <property type="protein sequence ID" value="KAL1238225.1"/>
    <property type="molecule type" value="Genomic_DNA"/>
</dbReference>
<evidence type="ECO:0000313" key="3">
    <source>
        <dbReference type="EMBL" id="KAL1238225.1"/>
    </source>
</evidence>
<evidence type="ECO:0000256" key="2">
    <source>
        <dbReference type="SAM" id="Phobius"/>
    </source>
</evidence>
<feature type="transmembrane region" description="Helical" evidence="2">
    <location>
        <begin position="103"/>
        <end position="127"/>
    </location>
</feature>
<feature type="transmembrane region" description="Helical" evidence="2">
    <location>
        <begin position="197"/>
        <end position="216"/>
    </location>
</feature>
<gene>
    <name evidence="3" type="ORF">TSPI_05191</name>
</gene>
<feature type="region of interest" description="Disordered" evidence="1">
    <location>
        <begin position="261"/>
        <end position="313"/>
    </location>
</feature>
<reference evidence="3 4" key="1">
    <citation type="submission" date="2024-07" db="EMBL/GenBank/DDBJ databases">
        <title>Enhanced genomic and transcriptomic resources for Trichinella pseudospiralis and T. spiralis underpin the discovery of pronounced molecular differences between stages and species.</title>
        <authorList>
            <person name="Pasi K.K."/>
            <person name="La Rosa G."/>
            <person name="Gomez-Morales M.A."/>
            <person name="Tosini F."/>
            <person name="Sumanam S."/>
            <person name="Young N.D."/>
            <person name="Chang B.C."/>
            <person name="Robin G.B."/>
        </authorList>
    </citation>
    <scope>NUCLEOTIDE SEQUENCE [LARGE SCALE GENOMIC DNA]</scope>
    <source>
        <strain evidence="3">ISS534</strain>
    </source>
</reference>
<organism evidence="3 4">
    <name type="scientific">Trichinella spiralis</name>
    <name type="common">Trichina worm</name>
    <dbReference type="NCBI Taxonomy" id="6334"/>
    <lineage>
        <taxon>Eukaryota</taxon>
        <taxon>Metazoa</taxon>
        <taxon>Ecdysozoa</taxon>
        <taxon>Nematoda</taxon>
        <taxon>Enoplea</taxon>
        <taxon>Dorylaimia</taxon>
        <taxon>Trichinellida</taxon>
        <taxon>Trichinellidae</taxon>
        <taxon>Trichinella</taxon>
    </lineage>
</organism>
<keyword evidence="2" id="KW-0472">Membrane</keyword>
<evidence type="ECO:0000313" key="4">
    <source>
        <dbReference type="Proteomes" id="UP001558632"/>
    </source>
</evidence>
<feature type="transmembrane region" description="Helical" evidence="2">
    <location>
        <begin position="164"/>
        <end position="185"/>
    </location>
</feature>
<evidence type="ECO:0000256" key="1">
    <source>
        <dbReference type="SAM" id="MobiDB-lite"/>
    </source>
</evidence>
<keyword evidence="2" id="KW-1133">Transmembrane helix</keyword>
<proteinExistence type="predicted"/>
<keyword evidence="3" id="KW-0547">Nucleotide-binding</keyword>
<keyword evidence="4" id="KW-1185">Reference proteome</keyword>
<sequence>MWMMMMMEDIDDLEEVSAGGTVAFTSSYEEEEEGGRRWRKGTRTCCSFYGLVVLSICCFCKKRNFPAIGANFPSKLASFGLGAWLAVEIELAKPRGPCWCCSVVRLAVLVGLLQIAGSLLQVVFIYWKDDSVDPSPLLAYVDYLDEQEFTWRRLNSEQTLAQGAASAVSSALLHVMIVACMLVGVCGGRPWLLLPEMSLLGLKVILCLVLAATRMLNPELDGRERRASFSSLFAAAFVNACFFGLLLACFGELKRRRRRRRSTVDHRHHHQLPDESSHTVATPRQQPHPYTDPPPPYSSQNVADEPPPPYHELSLFKTTTVNYE</sequence>
<dbReference type="GO" id="GO:0005524">
    <property type="term" value="F:ATP binding"/>
    <property type="evidence" value="ECO:0007669"/>
    <property type="project" value="UniProtKB-KW"/>
</dbReference>
<accession>A0ABR3KH33</accession>
<name>A0ABR3KH33_TRISP</name>
<feature type="compositionally biased region" description="Basic residues" evidence="1">
    <location>
        <begin position="261"/>
        <end position="270"/>
    </location>
</feature>
<protein>
    <submittedName>
        <fullName evidence="3">Molybdenum import ATP-binding protein ModC</fullName>
    </submittedName>
</protein>
<keyword evidence="2" id="KW-0812">Transmembrane</keyword>
<feature type="transmembrane region" description="Helical" evidence="2">
    <location>
        <begin position="228"/>
        <end position="251"/>
    </location>
</feature>
<dbReference type="Proteomes" id="UP001558632">
    <property type="component" value="Unassembled WGS sequence"/>
</dbReference>
<comment type="caution">
    <text evidence="3">The sequence shown here is derived from an EMBL/GenBank/DDBJ whole genome shotgun (WGS) entry which is preliminary data.</text>
</comment>